<dbReference type="AlphaFoldDB" id="A0A4R0RX03"/>
<organism evidence="1 2">
    <name type="scientific">Steccherinum ochraceum</name>
    <dbReference type="NCBI Taxonomy" id="92696"/>
    <lineage>
        <taxon>Eukaryota</taxon>
        <taxon>Fungi</taxon>
        <taxon>Dikarya</taxon>
        <taxon>Basidiomycota</taxon>
        <taxon>Agaricomycotina</taxon>
        <taxon>Agaricomycetes</taxon>
        <taxon>Polyporales</taxon>
        <taxon>Steccherinaceae</taxon>
        <taxon>Steccherinum</taxon>
    </lineage>
</organism>
<dbReference type="EMBL" id="RWJN01000006">
    <property type="protein sequence ID" value="TCD71455.1"/>
    <property type="molecule type" value="Genomic_DNA"/>
</dbReference>
<dbReference type="Proteomes" id="UP000292702">
    <property type="component" value="Unassembled WGS sequence"/>
</dbReference>
<comment type="caution">
    <text evidence="1">The sequence shown here is derived from an EMBL/GenBank/DDBJ whole genome shotgun (WGS) entry which is preliminary data.</text>
</comment>
<keyword evidence="2" id="KW-1185">Reference proteome</keyword>
<name>A0A4R0RX03_9APHY</name>
<dbReference type="OrthoDB" id="2588098at2759"/>
<gene>
    <name evidence="1" type="ORF">EIP91_010161</name>
</gene>
<reference evidence="1 2" key="1">
    <citation type="submission" date="2018-11" db="EMBL/GenBank/DDBJ databases">
        <title>Genome assembly of Steccherinum ochraceum LE-BIN_3174, the white-rot fungus of the Steccherinaceae family (The Residual Polyporoid clade, Polyporales, Basidiomycota).</title>
        <authorList>
            <person name="Fedorova T.V."/>
            <person name="Glazunova O.A."/>
            <person name="Landesman E.O."/>
            <person name="Moiseenko K.V."/>
            <person name="Psurtseva N.V."/>
            <person name="Savinova O.S."/>
            <person name="Shakhova N.V."/>
            <person name="Tyazhelova T.V."/>
            <person name="Vasina D.V."/>
        </authorList>
    </citation>
    <scope>NUCLEOTIDE SEQUENCE [LARGE SCALE GENOMIC DNA]</scope>
    <source>
        <strain evidence="1 2">LE-BIN_3174</strain>
    </source>
</reference>
<proteinExistence type="predicted"/>
<protein>
    <submittedName>
        <fullName evidence="1">Uncharacterized protein</fullName>
    </submittedName>
</protein>
<accession>A0A4R0RX03</accession>
<sequence length="412" mass="46871">MNGKWTFLNLDKQQVHHTNVEWRRTSHLQAFQDGKFDLLCSSLVLPTGVYRTSKPRVSCRKLDRRHRRLRLEVFGATHATDWHRDETHDMEMDVDSCDAVHALPPMFRPPSLGQLQQLPLEILAMIFDQIEDTLTVVCFSLSHSVLFQLGYGSMCSRYLRAHTWAGDRLVYLDLNSPLEVLPVGSVLADSELRNYTNAAIARLPGTIQAAVSAMSVDTSYSQDALGDPLVYVLHNLGIPSFPTATGSKLFSDAFWTNVEKMGLIHDRPLAEQKKLLELLDIEDNLEVRYDHDEHSNWVLCNLTMGTYVREDHFVTFGTRVQKQDVEGQPSAAGRLIFSFLLEHYTACIGESVYDDLATHTVFHSHRGCWAGHRFAFTTFQRLPPLGQGREWKDVTDEVGAFLLEHPLDTRYV</sequence>
<evidence type="ECO:0000313" key="1">
    <source>
        <dbReference type="EMBL" id="TCD71455.1"/>
    </source>
</evidence>
<evidence type="ECO:0000313" key="2">
    <source>
        <dbReference type="Proteomes" id="UP000292702"/>
    </source>
</evidence>